<sequence length="134" mass="15450">MNLKSILLVDDDESTNFINSVFIKKLDIDVDVYKALNGEEALEILEESSDDSDFFPCLITLDINMPVMNGWAFLERYKKLSPSIKNNCIVVMTTVSEDDKDLIRATDNEDVKEYFQKPMSDEKFSSLLNKYFIL</sequence>
<dbReference type="PROSITE" id="PS50110">
    <property type="entry name" value="RESPONSE_REGULATORY"/>
    <property type="match status" value="1"/>
</dbReference>
<dbReference type="SMART" id="SM00448">
    <property type="entry name" value="REC"/>
    <property type="match status" value="1"/>
</dbReference>
<proteinExistence type="predicted"/>
<gene>
    <name evidence="3" type="ORF">SAMN04487992_106220</name>
</gene>
<dbReference type="Proteomes" id="UP000182114">
    <property type="component" value="Unassembled WGS sequence"/>
</dbReference>
<dbReference type="RefSeq" id="WP_029446599.1">
    <property type="nucleotide sequence ID" value="NZ_CANLPS010000011.1"/>
</dbReference>
<dbReference type="PANTHER" id="PTHR44520:SF2">
    <property type="entry name" value="RESPONSE REGULATOR RCP1"/>
    <property type="match status" value="1"/>
</dbReference>
<dbReference type="EMBL" id="FNBD01000006">
    <property type="protein sequence ID" value="SDF02752.1"/>
    <property type="molecule type" value="Genomic_DNA"/>
</dbReference>
<dbReference type="Gene3D" id="3.40.50.2300">
    <property type="match status" value="1"/>
</dbReference>
<protein>
    <submittedName>
        <fullName evidence="3">Response regulator receiver domain-containing protein</fullName>
    </submittedName>
</protein>
<evidence type="ECO:0000259" key="2">
    <source>
        <dbReference type="PROSITE" id="PS50110"/>
    </source>
</evidence>
<dbReference type="eggNOG" id="COG3706">
    <property type="taxonomic scope" value="Bacteria"/>
</dbReference>
<feature type="domain" description="Response regulatory" evidence="2">
    <location>
        <begin position="5"/>
        <end position="132"/>
    </location>
</feature>
<dbReference type="Pfam" id="PF00072">
    <property type="entry name" value="Response_reg"/>
    <property type="match status" value="1"/>
</dbReference>
<dbReference type="InterPro" id="IPR052893">
    <property type="entry name" value="TCS_response_regulator"/>
</dbReference>
<dbReference type="PANTHER" id="PTHR44520">
    <property type="entry name" value="RESPONSE REGULATOR RCP1-RELATED"/>
    <property type="match status" value="1"/>
</dbReference>
<dbReference type="AlphaFoldDB" id="A0A1G7HQL0"/>
<evidence type="ECO:0000256" key="1">
    <source>
        <dbReference type="PROSITE-ProRule" id="PRU00169"/>
    </source>
</evidence>
<dbReference type="GO" id="GO:0000160">
    <property type="term" value="P:phosphorelay signal transduction system"/>
    <property type="evidence" value="ECO:0007669"/>
    <property type="project" value="InterPro"/>
</dbReference>
<dbReference type="GeneID" id="78062154"/>
<name>A0A1G7HQL0_9FLAO</name>
<evidence type="ECO:0000313" key="4">
    <source>
        <dbReference type="Proteomes" id="UP000182114"/>
    </source>
</evidence>
<feature type="modified residue" description="4-aspartylphosphate" evidence="1">
    <location>
        <position position="62"/>
    </location>
</feature>
<reference evidence="4" key="1">
    <citation type="submission" date="2016-10" db="EMBL/GenBank/DDBJ databases">
        <authorList>
            <person name="Varghese N."/>
            <person name="Submissions S."/>
        </authorList>
    </citation>
    <scope>NUCLEOTIDE SEQUENCE [LARGE SCALE GENOMIC DNA]</scope>
    <source>
        <strain evidence="4">DSM 24729</strain>
    </source>
</reference>
<accession>A0A1G7HQL0</accession>
<keyword evidence="1" id="KW-0597">Phosphoprotein</keyword>
<evidence type="ECO:0000313" key="3">
    <source>
        <dbReference type="EMBL" id="SDF02752.1"/>
    </source>
</evidence>
<dbReference type="SUPFAM" id="SSF52172">
    <property type="entry name" value="CheY-like"/>
    <property type="match status" value="1"/>
</dbReference>
<dbReference type="InterPro" id="IPR011006">
    <property type="entry name" value="CheY-like_superfamily"/>
</dbReference>
<keyword evidence="4" id="KW-1185">Reference proteome</keyword>
<organism evidence="3 4">
    <name type="scientific">Cellulophaga baltica</name>
    <dbReference type="NCBI Taxonomy" id="76594"/>
    <lineage>
        <taxon>Bacteria</taxon>
        <taxon>Pseudomonadati</taxon>
        <taxon>Bacteroidota</taxon>
        <taxon>Flavobacteriia</taxon>
        <taxon>Flavobacteriales</taxon>
        <taxon>Flavobacteriaceae</taxon>
        <taxon>Cellulophaga</taxon>
    </lineage>
</organism>
<dbReference type="InterPro" id="IPR001789">
    <property type="entry name" value="Sig_transdc_resp-reg_receiver"/>
</dbReference>